<feature type="chain" id="PRO_5016902915" evidence="1">
    <location>
        <begin position="24"/>
        <end position="129"/>
    </location>
</feature>
<gene>
    <name evidence="2" type="ORF">Hypma_003180</name>
</gene>
<evidence type="ECO:0000313" key="2">
    <source>
        <dbReference type="EMBL" id="RDB27656.1"/>
    </source>
</evidence>
<dbReference type="AlphaFoldDB" id="A0A369K9R4"/>
<feature type="signal peptide" evidence="1">
    <location>
        <begin position="1"/>
        <end position="23"/>
    </location>
</feature>
<evidence type="ECO:0000256" key="1">
    <source>
        <dbReference type="SAM" id="SignalP"/>
    </source>
</evidence>
<dbReference type="OrthoDB" id="2317741at2759"/>
<sequence length="129" mass="14596">MHSIFSRRVAAFLLASLSAFVQAKPISLAERDLFVPPVLYPHDGTFWRVNQRHNVTWDISHPPVNITNKIGRIMLRKGRVTTPLILAKRFDILLGRIEVTVPWVIDGTDYQVVLIGDPGNFSQFFAITA</sequence>
<keyword evidence="1" id="KW-0732">Signal</keyword>
<protein>
    <submittedName>
        <fullName evidence="2">Uncharacterized protein</fullName>
    </submittedName>
</protein>
<organism evidence="2 3">
    <name type="scientific">Hypsizygus marmoreus</name>
    <name type="common">White beech mushroom</name>
    <name type="synonym">Agaricus marmoreus</name>
    <dbReference type="NCBI Taxonomy" id="39966"/>
    <lineage>
        <taxon>Eukaryota</taxon>
        <taxon>Fungi</taxon>
        <taxon>Dikarya</taxon>
        <taxon>Basidiomycota</taxon>
        <taxon>Agaricomycotina</taxon>
        <taxon>Agaricomycetes</taxon>
        <taxon>Agaricomycetidae</taxon>
        <taxon>Agaricales</taxon>
        <taxon>Tricholomatineae</taxon>
        <taxon>Lyophyllaceae</taxon>
        <taxon>Hypsizygus</taxon>
    </lineage>
</organism>
<accession>A0A369K9R4</accession>
<evidence type="ECO:0000313" key="3">
    <source>
        <dbReference type="Proteomes" id="UP000076154"/>
    </source>
</evidence>
<dbReference type="InParanoid" id="A0A369K9R4"/>
<name>A0A369K9R4_HYPMA</name>
<dbReference type="EMBL" id="LUEZ02000014">
    <property type="protein sequence ID" value="RDB27656.1"/>
    <property type="molecule type" value="Genomic_DNA"/>
</dbReference>
<keyword evidence="3" id="KW-1185">Reference proteome</keyword>
<reference evidence="2" key="1">
    <citation type="submission" date="2018-04" db="EMBL/GenBank/DDBJ databases">
        <title>Whole genome sequencing of Hypsizygus marmoreus.</title>
        <authorList>
            <person name="Choi I.-G."/>
            <person name="Min B."/>
            <person name="Kim J.-G."/>
            <person name="Kim S."/>
            <person name="Oh Y.-L."/>
            <person name="Kong W.-S."/>
            <person name="Park H."/>
            <person name="Jeong J."/>
            <person name="Song E.-S."/>
        </authorList>
    </citation>
    <scope>NUCLEOTIDE SEQUENCE [LARGE SCALE GENOMIC DNA]</scope>
    <source>
        <strain evidence="2">51987-8</strain>
    </source>
</reference>
<proteinExistence type="predicted"/>
<dbReference type="Proteomes" id="UP000076154">
    <property type="component" value="Unassembled WGS sequence"/>
</dbReference>
<dbReference type="STRING" id="39966.A0A369K9R4"/>
<comment type="caution">
    <text evidence="2">The sequence shown here is derived from an EMBL/GenBank/DDBJ whole genome shotgun (WGS) entry which is preliminary data.</text>
</comment>